<dbReference type="InParanoid" id="A0A0G4GE39"/>
<dbReference type="PhylomeDB" id="A0A0G4GE39"/>
<evidence type="ECO:0000313" key="3">
    <source>
        <dbReference type="Proteomes" id="UP000041254"/>
    </source>
</evidence>
<dbReference type="Gene3D" id="1.20.1250.20">
    <property type="entry name" value="MFS general substrate transporter like domains"/>
    <property type="match status" value="1"/>
</dbReference>
<proteinExistence type="predicted"/>
<feature type="transmembrane region" description="Helical" evidence="1">
    <location>
        <begin position="27"/>
        <end position="51"/>
    </location>
</feature>
<dbReference type="PANTHER" id="PTHR11360:SF284">
    <property type="entry name" value="EG:103B4.3 PROTEIN-RELATED"/>
    <property type="match status" value="1"/>
</dbReference>
<organism evidence="2 3">
    <name type="scientific">Vitrella brassicaformis (strain CCMP3155)</name>
    <dbReference type="NCBI Taxonomy" id="1169540"/>
    <lineage>
        <taxon>Eukaryota</taxon>
        <taxon>Sar</taxon>
        <taxon>Alveolata</taxon>
        <taxon>Colpodellida</taxon>
        <taxon>Vitrellaceae</taxon>
        <taxon>Vitrella</taxon>
    </lineage>
</organism>
<keyword evidence="1" id="KW-1133">Transmembrane helix</keyword>
<dbReference type="InterPro" id="IPR050327">
    <property type="entry name" value="Proton-linked_MCT"/>
</dbReference>
<sequence length="115" mass="12357">MLPAVCFHQWRLSAGDTDSEDGSRGGVLVPGLLLCSFATDLWHLCLAWGVVSRLGWGRARMAAITIIPLHFDKHMAFATGLAISGSGIGTLAFAPLFDALLTNVGWKETFRVQAT</sequence>
<keyword evidence="3" id="KW-1185">Reference proteome</keyword>
<dbReference type="VEuPathDB" id="CryptoDB:Vbra_22732"/>
<dbReference type="SUPFAM" id="SSF103473">
    <property type="entry name" value="MFS general substrate transporter"/>
    <property type="match status" value="1"/>
</dbReference>
<accession>A0A0G4GE39</accession>
<dbReference type="PANTHER" id="PTHR11360">
    <property type="entry name" value="MONOCARBOXYLATE TRANSPORTER"/>
    <property type="match status" value="1"/>
</dbReference>
<evidence type="ECO:0000313" key="2">
    <source>
        <dbReference type="EMBL" id="CEM27690.1"/>
    </source>
</evidence>
<evidence type="ECO:0008006" key="4">
    <source>
        <dbReference type="Google" id="ProtNLM"/>
    </source>
</evidence>
<keyword evidence="1" id="KW-0812">Transmembrane</keyword>
<dbReference type="InterPro" id="IPR036259">
    <property type="entry name" value="MFS_trans_sf"/>
</dbReference>
<gene>
    <name evidence="2" type="ORF">Vbra_22732</name>
</gene>
<keyword evidence="1" id="KW-0472">Membrane</keyword>
<feature type="transmembrane region" description="Helical" evidence="1">
    <location>
        <begin position="75"/>
        <end position="97"/>
    </location>
</feature>
<dbReference type="OrthoDB" id="6499973at2759"/>
<evidence type="ECO:0000256" key="1">
    <source>
        <dbReference type="SAM" id="Phobius"/>
    </source>
</evidence>
<dbReference type="Proteomes" id="UP000041254">
    <property type="component" value="Unassembled WGS sequence"/>
</dbReference>
<dbReference type="AlphaFoldDB" id="A0A0G4GE39"/>
<protein>
    <recommendedName>
        <fullName evidence="4">Major facilitator superfamily (MFS) profile domain-containing protein</fullName>
    </recommendedName>
</protein>
<dbReference type="EMBL" id="CDMY01000638">
    <property type="protein sequence ID" value="CEM27690.1"/>
    <property type="molecule type" value="Genomic_DNA"/>
</dbReference>
<name>A0A0G4GE39_VITBC</name>
<reference evidence="2 3" key="1">
    <citation type="submission" date="2014-11" db="EMBL/GenBank/DDBJ databases">
        <authorList>
            <person name="Zhu J."/>
            <person name="Qi W."/>
            <person name="Song R."/>
        </authorList>
    </citation>
    <scope>NUCLEOTIDE SEQUENCE [LARGE SCALE GENOMIC DNA]</scope>
</reference>